<accession>A0A212JR05</accession>
<organism evidence="1">
    <name type="scientific">uncultured Alphaproteobacteria bacterium</name>
    <dbReference type="NCBI Taxonomy" id="91750"/>
    <lineage>
        <taxon>Bacteria</taxon>
        <taxon>Pseudomonadati</taxon>
        <taxon>Pseudomonadota</taxon>
        <taxon>Alphaproteobacteria</taxon>
        <taxon>environmental samples</taxon>
    </lineage>
</organism>
<proteinExistence type="predicted"/>
<evidence type="ECO:0000313" key="1">
    <source>
        <dbReference type="EMBL" id="SBW01758.1"/>
    </source>
</evidence>
<dbReference type="EMBL" id="FLUO01000001">
    <property type="protein sequence ID" value="SBW01758.1"/>
    <property type="molecule type" value="Genomic_DNA"/>
</dbReference>
<protein>
    <submittedName>
        <fullName evidence="1">Uncharacterized protein</fullName>
    </submittedName>
</protein>
<name>A0A212JR05_9PROT</name>
<sequence>MPKPLPLYHEFYDRLLGAPWQAQPAADGKGWEVLSGSGCGCMALGETVVSGLPRFDAQAIAQAPEAYALILRMARHLGKAGDAASRALAEEAQALFADLDAE</sequence>
<reference evidence="1" key="1">
    <citation type="submission" date="2016-04" db="EMBL/GenBank/DDBJ databases">
        <authorList>
            <person name="Evans L.H."/>
            <person name="Alamgir A."/>
            <person name="Owens N."/>
            <person name="Weber N.D."/>
            <person name="Virtaneva K."/>
            <person name="Barbian K."/>
            <person name="Babar A."/>
            <person name="Rosenke K."/>
        </authorList>
    </citation>
    <scope>NUCLEOTIDE SEQUENCE</scope>
    <source>
        <strain evidence="1">86</strain>
    </source>
</reference>
<dbReference type="AlphaFoldDB" id="A0A212JR05"/>
<gene>
    <name evidence="1" type="ORF">KL86APRO_11484</name>
</gene>